<keyword evidence="11" id="KW-1185">Reference proteome</keyword>
<dbReference type="GO" id="GO:0005743">
    <property type="term" value="C:mitochondrial inner membrane"/>
    <property type="evidence" value="ECO:0007669"/>
    <property type="project" value="TreeGrafter"/>
</dbReference>
<keyword evidence="8 9" id="KW-0472">Membrane</keyword>
<dbReference type="PANTHER" id="PTHR11153">
    <property type="entry name" value="SIDEROFLEXIN"/>
    <property type="match status" value="1"/>
</dbReference>
<sequence>MANREFSDKYTKYNMDTFSGRVRYWTECINPLLLLENERSLQKHQMLLDRWKSGEKGLANADLWAARRAVEQCIHPTSGDVIPPLFRMSAFLPMNFLIVPTMMAPATLTSVPRTMFIQWFNQTFNAAVNYANRSSDKQPMSEIGKAYGVAVTVACGGSLVATNMLKKLPSGTVKATIIRGTVPFIAVSTASVLNLAFMRKNEWMSGGKGIKVKDEDGTVRGESISAGRDSLAKCSATRIIWNLPCMVLPTLFMVPLASIPAIRAHPLVTETALQMLGLTLGVPPALAAFNINQTIGATSLEKEFQNLKRKDGTPVTTFSYYKGV</sequence>
<evidence type="ECO:0000256" key="5">
    <source>
        <dbReference type="ARBA" id="ARBA00022970"/>
    </source>
</evidence>
<evidence type="ECO:0000256" key="7">
    <source>
        <dbReference type="ARBA" id="ARBA00023128"/>
    </source>
</evidence>
<dbReference type="PANTHER" id="PTHR11153:SF6">
    <property type="entry name" value="SIDEROFLEXIN-5"/>
    <property type="match status" value="1"/>
</dbReference>
<feature type="transmembrane region" description="Helical" evidence="9">
    <location>
        <begin position="146"/>
        <end position="165"/>
    </location>
</feature>
<evidence type="ECO:0000256" key="8">
    <source>
        <dbReference type="ARBA" id="ARBA00023136"/>
    </source>
</evidence>
<organism evidence="10 11">
    <name type="scientific">Angomonas deanei</name>
    <dbReference type="NCBI Taxonomy" id="59799"/>
    <lineage>
        <taxon>Eukaryota</taxon>
        <taxon>Discoba</taxon>
        <taxon>Euglenozoa</taxon>
        <taxon>Kinetoplastea</taxon>
        <taxon>Metakinetoplastina</taxon>
        <taxon>Trypanosomatida</taxon>
        <taxon>Trypanosomatidae</taxon>
        <taxon>Strigomonadinae</taxon>
        <taxon>Angomonas</taxon>
    </lineage>
</organism>
<keyword evidence="4 9" id="KW-0812">Transmembrane</keyword>
<keyword evidence="6 9" id="KW-1133">Transmembrane helix</keyword>
<evidence type="ECO:0000256" key="3">
    <source>
        <dbReference type="ARBA" id="ARBA00022448"/>
    </source>
</evidence>
<evidence type="ECO:0000256" key="9">
    <source>
        <dbReference type="RuleBase" id="RU362000"/>
    </source>
</evidence>
<feature type="transmembrane region" description="Helical" evidence="9">
    <location>
        <begin position="177"/>
        <end position="198"/>
    </location>
</feature>
<evidence type="ECO:0000256" key="6">
    <source>
        <dbReference type="ARBA" id="ARBA00022989"/>
    </source>
</evidence>
<dbReference type="GO" id="GO:0006865">
    <property type="term" value="P:amino acid transport"/>
    <property type="evidence" value="ECO:0007669"/>
    <property type="project" value="UniProtKB-KW"/>
</dbReference>
<dbReference type="GO" id="GO:0015075">
    <property type="term" value="F:monoatomic ion transmembrane transporter activity"/>
    <property type="evidence" value="ECO:0007669"/>
    <property type="project" value="InterPro"/>
</dbReference>
<evidence type="ECO:0000256" key="1">
    <source>
        <dbReference type="ARBA" id="ARBA00004225"/>
    </source>
</evidence>
<evidence type="ECO:0000256" key="4">
    <source>
        <dbReference type="ARBA" id="ARBA00022692"/>
    </source>
</evidence>
<dbReference type="NCBIfam" id="TIGR00798">
    <property type="entry name" value="mtc"/>
    <property type="match status" value="1"/>
</dbReference>
<evidence type="ECO:0000256" key="2">
    <source>
        <dbReference type="ARBA" id="ARBA00005974"/>
    </source>
</evidence>
<dbReference type="InterPro" id="IPR004686">
    <property type="entry name" value="Mtc"/>
</dbReference>
<proteinExistence type="inferred from homology"/>
<keyword evidence="5" id="KW-0029">Amino-acid transport</keyword>
<dbReference type="EMBL" id="LR877164">
    <property type="protein sequence ID" value="CAD2221227.1"/>
    <property type="molecule type" value="Genomic_DNA"/>
</dbReference>
<dbReference type="Pfam" id="PF03820">
    <property type="entry name" value="SFXNs"/>
    <property type="match status" value="1"/>
</dbReference>
<evidence type="ECO:0000313" key="11">
    <source>
        <dbReference type="Proteomes" id="UP000515908"/>
    </source>
</evidence>
<comment type="subcellular location">
    <subcellularLocation>
        <location evidence="1 9">Mitochondrion membrane</location>
        <topology evidence="1 9">Multi-pass membrane protein</topology>
    </subcellularLocation>
</comment>
<dbReference type="AlphaFoldDB" id="A0A7G2CQ36"/>
<keyword evidence="7 9" id="KW-0496">Mitochondrion</keyword>
<reference evidence="10 11" key="1">
    <citation type="submission" date="2020-08" db="EMBL/GenBank/DDBJ databases">
        <authorList>
            <person name="Newling K."/>
            <person name="Davey J."/>
            <person name="Forrester S."/>
        </authorList>
    </citation>
    <scope>NUCLEOTIDE SEQUENCE [LARGE SCALE GENOMIC DNA]</scope>
    <source>
        <strain evidence="11">Crithidia deanei Carvalho (ATCC PRA-265)</strain>
    </source>
</reference>
<name>A0A7G2CQ36_9TRYP</name>
<accession>A0A7G2CQ36</accession>
<dbReference type="OrthoDB" id="6608471at2759"/>
<dbReference type="VEuPathDB" id="TriTrypDB:ADEAN_000875800"/>
<comment type="caution">
    <text evidence="9">Lacks conserved residue(s) required for the propagation of feature annotation.</text>
</comment>
<gene>
    <name evidence="10" type="ORF">ADEAN_000875800</name>
</gene>
<protein>
    <recommendedName>
        <fullName evidence="9">Sidoreflexin</fullName>
    </recommendedName>
</protein>
<evidence type="ECO:0000313" key="10">
    <source>
        <dbReference type="EMBL" id="CAD2221227.1"/>
    </source>
</evidence>
<keyword evidence="3" id="KW-0813">Transport</keyword>
<dbReference type="Proteomes" id="UP000515908">
    <property type="component" value="Chromosome 20"/>
</dbReference>
<dbReference type="GO" id="GO:1990542">
    <property type="term" value="P:mitochondrial transmembrane transport"/>
    <property type="evidence" value="ECO:0007669"/>
    <property type="project" value="TreeGrafter"/>
</dbReference>
<comment type="similarity">
    <text evidence="2 9">Belongs to the sideroflexin family.</text>
</comment>